<dbReference type="InterPro" id="IPR001264">
    <property type="entry name" value="Glyco_trans_51"/>
</dbReference>
<dbReference type="GO" id="GO:0006508">
    <property type="term" value="P:proteolysis"/>
    <property type="evidence" value="ECO:0007669"/>
    <property type="project" value="UniProtKB-KW"/>
</dbReference>
<dbReference type="GO" id="GO:0004180">
    <property type="term" value="F:carboxypeptidase activity"/>
    <property type="evidence" value="ECO:0007669"/>
    <property type="project" value="UniProtKB-KW"/>
</dbReference>
<name>A0A7C9UWC9_9PROT</name>
<dbReference type="Gene3D" id="1.10.3810.10">
    <property type="entry name" value="Biosynthetic peptidoglycan transglycosylase-like"/>
    <property type="match status" value="1"/>
</dbReference>
<comment type="pathway">
    <text evidence="1">Cell wall biogenesis; peptidoglycan biosynthesis.</text>
</comment>
<evidence type="ECO:0000256" key="1">
    <source>
        <dbReference type="ARBA" id="ARBA00004752"/>
    </source>
</evidence>
<protein>
    <recommendedName>
        <fullName evidence="10">peptidoglycan glycosyltransferase</fullName>
        <ecNumber evidence="10">2.4.99.28</ecNumber>
    </recommendedName>
</protein>
<dbReference type="UniPathway" id="UPA00219"/>
<evidence type="ECO:0000256" key="3">
    <source>
        <dbReference type="ARBA" id="ARBA00007739"/>
    </source>
</evidence>
<evidence type="ECO:0000256" key="11">
    <source>
        <dbReference type="ARBA" id="ARBA00049902"/>
    </source>
</evidence>
<keyword evidence="16" id="KW-1185">Reference proteome</keyword>
<keyword evidence="9" id="KW-0511">Multifunctional enzyme</keyword>
<evidence type="ECO:0000259" key="12">
    <source>
        <dbReference type="Pfam" id="PF00905"/>
    </source>
</evidence>
<evidence type="ECO:0000256" key="5">
    <source>
        <dbReference type="ARBA" id="ARBA00022670"/>
    </source>
</evidence>
<dbReference type="EC" id="2.4.99.28" evidence="10"/>
<keyword evidence="4" id="KW-0121">Carboxypeptidase</keyword>
<keyword evidence="7" id="KW-0808">Transferase</keyword>
<dbReference type="GO" id="GO:0008955">
    <property type="term" value="F:peptidoglycan glycosyltransferase activity"/>
    <property type="evidence" value="ECO:0007669"/>
    <property type="project" value="UniProtKB-EC"/>
</dbReference>
<comment type="similarity">
    <text evidence="3">In the N-terminal section; belongs to the glycosyltransferase 51 family.</text>
</comment>
<evidence type="ECO:0000256" key="8">
    <source>
        <dbReference type="ARBA" id="ARBA00022801"/>
    </source>
</evidence>
<dbReference type="InterPro" id="IPR001460">
    <property type="entry name" value="PCN-bd_Tpept"/>
</dbReference>
<dbReference type="AlphaFoldDB" id="A0A7C9UWC9"/>
<feature type="domain" description="Penicillin-binding protein transpeptidase" evidence="12">
    <location>
        <begin position="311"/>
        <end position="527"/>
    </location>
</feature>
<dbReference type="Gene3D" id="3.40.710.10">
    <property type="entry name" value="DD-peptidase/beta-lactamase superfamily"/>
    <property type="match status" value="1"/>
</dbReference>
<dbReference type="GO" id="GO:0030288">
    <property type="term" value="C:outer membrane-bounded periplasmic space"/>
    <property type="evidence" value="ECO:0007669"/>
    <property type="project" value="TreeGrafter"/>
</dbReference>
<feature type="domain" description="Glycosyl transferase family 51" evidence="13">
    <location>
        <begin position="57"/>
        <end position="232"/>
    </location>
</feature>
<proteinExistence type="inferred from homology"/>
<evidence type="ECO:0000256" key="7">
    <source>
        <dbReference type="ARBA" id="ARBA00022679"/>
    </source>
</evidence>
<dbReference type="PANTHER" id="PTHR32282">
    <property type="entry name" value="BINDING PROTEIN TRANSPEPTIDASE, PUTATIVE-RELATED"/>
    <property type="match status" value="1"/>
</dbReference>
<dbReference type="GO" id="GO:0008658">
    <property type="term" value="F:penicillin binding"/>
    <property type="evidence" value="ECO:0007669"/>
    <property type="project" value="InterPro"/>
</dbReference>
<dbReference type="InterPro" id="IPR011815">
    <property type="entry name" value="PBP_1c"/>
</dbReference>
<dbReference type="NCBIfam" id="TIGR02073">
    <property type="entry name" value="PBP_1c"/>
    <property type="match status" value="1"/>
</dbReference>
<dbReference type="RefSeq" id="WP_163683026.1">
    <property type="nucleotide sequence ID" value="NZ_JAAIYP010000047.1"/>
</dbReference>
<evidence type="ECO:0000256" key="4">
    <source>
        <dbReference type="ARBA" id="ARBA00022645"/>
    </source>
</evidence>
<dbReference type="InterPro" id="IPR023346">
    <property type="entry name" value="Lysozyme-like_dom_sf"/>
</dbReference>
<feature type="domain" description="Penicillin-binding C-terminal" evidence="14">
    <location>
        <begin position="610"/>
        <end position="684"/>
    </location>
</feature>
<keyword evidence="8" id="KW-0378">Hydrolase</keyword>
<accession>A0A7C9UWC9</accession>
<organism evidence="15 16">
    <name type="scientific">Magnetospirillum aberrantis SpK</name>
    <dbReference type="NCBI Taxonomy" id="908842"/>
    <lineage>
        <taxon>Bacteria</taxon>
        <taxon>Pseudomonadati</taxon>
        <taxon>Pseudomonadota</taxon>
        <taxon>Alphaproteobacteria</taxon>
        <taxon>Rhodospirillales</taxon>
        <taxon>Rhodospirillaceae</taxon>
        <taxon>Magnetospirillum</taxon>
    </lineage>
</organism>
<sequence length="691" mass="74048">MIPLPRILNSWKRPAARRALGIGLAVTVLAVAADRLSPPDLGRFEDRSTVVLDSDGRLLRAFPSPQDTWRLPTRPDQVDPLYLAMLRTVEDRRFGWHPGIDPLAALRAMGQWARHGRVVSGASTLSMQAARLLQPKARTWGAKVEESLRAMQLQARLGTDGVLGIYLTLAPFGGALEGVTAASLAWFGKDPVHLGPAEAALLVALPQSPERLRPDRHPAAARAARDRVLDRAAAAGIIARDVAEAAKTADIPAFQRPLPMQAPHLAERLATAAPRGAVIRTRIDGGLQRRLEALARAEAERLEPGADVAMVIVANADRRLLASVGAAHWLSRQTDLTLATRSPGSTLKPFIYAMAFDDLSLHPGTLMTDMPQRFGHWRPDNFDHDFHGTLTAREALQRSLNIPAVQVLERVGPIRFVALMQQSGIRLAFPPGGEEPGLPLALGGVGIRLLDLATLYAALADGGRVLPPSILADTPPPEARRLVGEAAARAVLTVLEDSPAPDGFAQGSAVARARRIAFKTGTSFGFRDAWTVGTSADYTVAVWVGRPDGAPRPGAMGRGTAAPVLFRAFDLLPPDHAPRPRPTQPDHALFHRAPPPALARLEAESRTDGGAAAPLRILFPPDGAMVESLDDGIGLDAAGGHPPYRWIADGRPLGGETRFWRPETEGFSRLVVTDSDGRRAAVTIRVSVPGD</sequence>
<evidence type="ECO:0000256" key="10">
    <source>
        <dbReference type="ARBA" id="ARBA00044770"/>
    </source>
</evidence>
<evidence type="ECO:0000259" key="14">
    <source>
        <dbReference type="Pfam" id="PF06832"/>
    </source>
</evidence>
<comment type="similarity">
    <text evidence="2">In the C-terminal section; belongs to the transpeptidase family.</text>
</comment>
<dbReference type="Proteomes" id="UP000480684">
    <property type="component" value="Unassembled WGS sequence"/>
</dbReference>
<comment type="catalytic activity">
    <reaction evidence="11">
        <text>[GlcNAc-(1-&gt;4)-Mur2Ac(oyl-L-Ala-gamma-D-Glu-L-Lys-D-Ala-D-Ala)](n)-di-trans,octa-cis-undecaprenyl diphosphate + beta-D-GlcNAc-(1-&gt;4)-Mur2Ac(oyl-L-Ala-gamma-D-Glu-L-Lys-D-Ala-D-Ala)-di-trans,octa-cis-undecaprenyl diphosphate = [GlcNAc-(1-&gt;4)-Mur2Ac(oyl-L-Ala-gamma-D-Glu-L-Lys-D-Ala-D-Ala)](n+1)-di-trans,octa-cis-undecaprenyl diphosphate + di-trans,octa-cis-undecaprenyl diphosphate + H(+)</text>
        <dbReference type="Rhea" id="RHEA:23708"/>
        <dbReference type="Rhea" id="RHEA-COMP:9602"/>
        <dbReference type="Rhea" id="RHEA-COMP:9603"/>
        <dbReference type="ChEBI" id="CHEBI:15378"/>
        <dbReference type="ChEBI" id="CHEBI:58405"/>
        <dbReference type="ChEBI" id="CHEBI:60033"/>
        <dbReference type="ChEBI" id="CHEBI:78435"/>
        <dbReference type="EC" id="2.4.99.28"/>
    </reaction>
</comment>
<dbReference type="Pfam" id="PF00905">
    <property type="entry name" value="Transpeptidase"/>
    <property type="match status" value="1"/>
</dbReference>
<keyword evidence="5" id="KW-0645">Protease</keyword>
<dbReference type="PANTHER" id="PTHR32282:SF15">
    <property type="entry name" value="PENICILLIN-BINDING PROTEIN 1C"/>
    <property type="match status" value="1"/>
</dbReference>
<dbReference type="InterPro" id="IPR036950">
    <property type="entry name" value="PBP_transglycosylase"/>
</dbReference>
<comment type="caution">
    <text evidence="15">The sequence shown here is derived from an EMBL/GenBank/DDBJ whole genome shotgun (WGS) entry which is preliminary data.</text>
</comment>
<dbReference type="InterPro" id="IPR009647">
    <property type="entry name" value="PBP_C"/>
</dbReference>
<dbReference type="EMBL" id="JAAIYP010000047">
    <property type="protein sequence ID" value="NFV82207.1"/>
    <property type="molecule type" value="Genomic_DNA"/>
</dbReference>
<dbReference type="Pfam" id="PF06832">
    <property type="entry name" value="BiPBP_C"/>
    <property type="match status" value="1"/>
</dbReference>
<reference evidence="15 16" key="1">
    <citation type="submission" date="2020-02" db="EMBL/GenBank/DDBJ databases">
        <authorList>
            <person name="Dziuba M."/>
            <person name="Kuznetsov B."/>
            <person name="Mardanov A."/>
            <person name="Ravin N."/>
            <person name="Grouzdev D."/>
        </authorList>
    </citation>
    <scope>NUCLEOTIDE SEQUENCE [LARGE SCALE GENOMIC DNA]</scope>
    <source>
        <strain evidence="15 16">SpK</strain>
    </source>
</reference>
<evidence type="ECO:0000259" key="13">
    <source>
        <dbReference type="Pfam" id="PF00912"/>
    </source>
</evidence>
<dbReference type="SUPFAM" id="SSF53955">
    <property type="entry name" value="Lysozyme-like"/>
    <property type="match status" value="1"/>
</dbReference>
<dbReference type="InterPro" id="IPR012338">
    <property type="entry name" value="Beta-lactam/transpept-like"/>
</dbReference>
<evidence type="ECO:0000313" key="15">
    <source>
        <dbReference type="EMBL" id="NFV82207.1"/>
    </source>
</evidence>
<evidence type="ECO:0000256" key="9">
    <source>
        <dbReference type="ARBA" id="ARBA00023268"/>
    </source>
</evidence>
<evidence type="ECO:0000256" key="2">
    <source>
        <dbReference type="ARBA" id="ARBA00007090"/>
    </source>
</evidence>
<dbReference type="GO" id="GO:0009252">
    <property type="term" value="P:peptidoglycan biosynthetic process"/>
    <property type="evidence" value="ECO:0007669"/>
    <property type="project" value="UniProtKB-UniPathway"/>
</dbReference>
<dbReference type="InterPro" id="IPR050396">
    <property type="entry name" value="Glycosyltr_51/Transpeptidase"/>
</dbReference>
<dbReference type="SUPFAM" id="SSF56601">
    <property type="entry name" value="beta-lactamase/transpeptidase-like"/>
    <property type="match status" value="1"/>
</dbReference>
<evidence type="ECO:0000313" key="16">
    <source>
        <dbReference type="Proteomes" id="UP000480684"/>
    </source>
</evidence>
<keyword evidence="6" id="KW-0328">Glycosyltransferase</keyword>
<gene>
    <name evidence="15" type="primary">pbpC</name>
    <name evidence="15" type="ORF">G4223_19025</name>
</gene>
<dbReference type="Pfam" id="PF00912">
    <property type="entry name" value="Transgly"/>
    <property type="match status" value="1"/>
</dbReference>
<evidence type="ECO:0000256" key="6">
    <source>
        <dbReference type="ARBA" id="ARBA00022676"/>
    </source>
</evidence>